<feature type="region of interest" description="Disordered" evidence="1">
    <location>
        <begin position="23"/>
        <end position="46"/>
    </location>
</feature>
<evidence type="ECO:0000256" key="1">
    <source>
        <dbReference type="SAM" id="MobiDB-lite"/>
    </source>
</evidence>
<sequence length="155" mass="17502">NSSAFKETHHYPRAASFFKEYKGHMNPSKSLSPSCKPLKAYQAHDDPPLQKASEFSYANKDLSLKLTPLNAANGHSKQQDPAIHKEGRVGARMRHDHEKVKLSKPDDCDTLSGGIWMQDTLPVVKYSNDPYVDFHNSMLEMLLGRGLKDLHELQD</sequence>
<feature type="non-terminal residue" evidence="2">
    <location>
        <position position="1"/>
    </location>
</feature>
<comment type="caution">
    <text evidence="2">The sequence shown here is derived from an EMBL/GenBank/DDBJ whole genome shotgun (WGS) entry which is preliminary data.</text>
</comment>
<evidence type="ECO:0000313" key="3">
    <source>
        <dbReference type="Proteomes" id="UP000886520"/>
    </source>
</evidence>
<name>A0A9D4U4B4_ADICA</name>
<dbReference type="OrthoDB" id="1846969at2759"/>
<gene>
    <name evidence="2" type="ORF">GOP47_0024346</name>
</gene>
<dbReference type="Proteomes" id="UP000886520">
    <property type="component" value="Chromosome 24"/>
</dbReference>
<keyword evidence="3" id="KW-1185">Reference proteome</keyword>
<accession>A0A9D4U4B4</accession>
<feature type="non-terminal residue" evidence="2">
    <location>
        <position position="155"/>
    </location>
</feature>
<organism evidence="2 3">
    <name type="scientific">Adiantum capillus-veneris</name>
    <name type="common">Maidenhair fern</name>
    <dbReference type="NCBI Taxonomy" id="13818"/>
    <lineage>
        <taxon>Eukaryota</taxon>
        <taxon>Viridiplantae</taxon>
        <taxon>Streptophyta</taxon>
        <taxon>Embryophyta</taxon>
        <taxon>Tracheophyta</taxon>
        <taxon>Polypodiopsida</taxon>
        <taxon>Polypodiidae</taxon>
        <taxon>Polypodiales</taxon>
        <taxon>Pteridineae</taxon>
        <taxon>Pteridaceae</taxon>
        <taxon>Vittarioideae</taxon>
        <taxon>Adiantum</taxon>
    </lineage>
</organism>
<feature type="region of interest" description="Disordered" evidence="1">
    <location>
        <begin position="71"/>
        <end position="105"/>
    </location>
</feature>
<reference evidence="2" key="1">
    <citation type="submission" date="2021-01" db="EMBL/GenBank/DDBJ databases">
        <title>Adiantum capillus-veneris genome.</title>
        <authorList>
            <person name="Fang Y."/>
            <person name="Liao Q."/>
        </authorList>
    </citation>
    <scope>NUCLEOTIDE SEQUENCE</scope>
    <source>
        <strain evidence="2">H3</strain>
        <tissue evidence="2">Leaf</tissue>
    </source>
</reference>
<dbReference type="AlphaFoldDB" id="A0A9D4U4B4"/>
<feature type="compositionally biased region" description="Low complexity" evidence="1">
    <location>
        <begin position="27"/>
        <end position="39"/>
    </location>
</feature>
<evidence type="ECO:0000313" key="2">
    <source>
        <dbReference type="EMBL" id="KAI5059926.1"/>
    </source>
</evidence>
<dbReference type="EMBL" id="JABFUD020000024">
    <property type="protein sequence ID" value="KAI5059926.1"/>
    <property type="molecule type" value="Genomic_DNA"/>
</dbReference>
<feature type="compositionally biased region" description="Basic and acidic residues" evidence="1">
    <location>
        <begin position="82"/>
        <end position="105"/>
    </location>
</feature>
<protein>
    <submittedName>
        <fullName evidence="2">Uncharacterized protein</fullName>
    </submittedName>
</protein>
<proteinExistence type="predicted"/>